<feature type="transmembrane region" description="Helical" evidence="1">
    <location>
        <begin position="7"/>
        <end position="28"/>
    </location>
</feature>
<dbReference type="RefSeq" id="WP_397078879.1">
    <property type="nucleotide sequence ID" value="NZ_JBITGY010000001.1"/>
</dbReference>
<feature type="transmembrane region" description="Helical" evidence="1">
    <location>
        <begin position="74"/>
        <end position="99"/>
    </location>
</feature>
<gene>
    <name evidence="2" type="ORF">ACIBG2_04630</name>
</gene>
<evidence type="ECO:0000313" key="3">
    <source>
        <dbReference type="Proteomes" id="UP001612741"/>
    </source>
</evidence>
<dbReference type="EMBL" id="JBITGY010000001">
    <property type="protein sequence ID" value="MFI6496643.1"/>
    <property type="molecule type" value="Genomic_DNA"/>
</dbReference>
<proteinExistence type="predicted"/>
<comment type="caution">
    <text evidence="2">The sequence shown here is derived from an EMBL/GenBank/DDBJ whole genome shotgun (WGS) entry which is preliminary data.</text>
</comment>
<sequence>MRVEARWVIASAILALAASIIAFVAPMYTTAGSGGTTSRTGLGSVGGWQSIAMLLLPVIIALAPLAFRGGRIRIPAIVAAALLGAWCVLGMASIGVFYVPSLVLMVVAATYPRREPAP</sequence>
<keyword evidence="1" id="KW-1133">Transmembrane helix</keyword>
<keyword evidence="3" id="KW-1185">Reference proteome</keyword>
<feature type="transmembrane region" description="Helical" evidence="1">
    <location>
        <begin position="48"/>
        <end position="67"/>
    </location>
</feature>
<name>A0ABW7YL70_9ACTN</name>
<reference evidence="2 3" key="1">
    <citation type="submission" date="2024-10" db="EMBL/GenBank/DDBJ databases">
        <title>The Natural Products Discovery Center: Release of the First 8490 Sequenced Strains for Exploring Actinobacteria Biosynthetic Diversity.</title>
        <authorList>
            <person name="Kalkreuter E."/>
            <person name="Kautsar S.A."/>
            <person name="Yang D."/>
            <person name="Bader C.D."/>
            <person name="Teijaro C.N."/>
            <person name="Fluegel L."/>
            <person name="Davis C.M."/>
            <person name="Simpson J.R."/>
            <person name="Lauterbach L."/>
            <person name="Steele A.D."/>
            <person name="Gui C."/>
            <person name="Meng S."/>
            <person name="Li G."/>
            <person name="Viehrig K."/>
            <person name="Ye F."/>
            <person name="Su P."/>
            <person name="Kiefer A.F."/>
            <person name="Nichols A."/>
            <person name="Cepeda A.J."/>
            <person name="Yan W."/>
            <person name="Fan B."/>
            <person name="Jiang Y."/>
            <person name="Adhikari A."/>
            <person name="Zheng C.-J."/>
            <person name="Schuster L."/>
            <person name="Cowan T.M."/>
            <person name="Smanski M.J."/>
            <person name="Chevrette M.G."/>
            <person name="De Carvalho L.P.S."/>
            <person name="Shen B."/>
        </authorList>
    </citation>
    <scope>NUCLEOTIDE SEQUENCE [LARGE SCALE GENOMIC DNA]</scope>
    <source>
        <strain evidence="2 3">NPDC050545</strain>
    </source>
</reference>
<accession>A0ABW7YL70</accession>
<keyword evidence="1" id="KW-0812">Transmembrane</keyword>
<evidence type="ECO:0000256" key="1">
    <source>
        <dbReference type="SAM" id="Phobius"/>
    </source>
</evidence>
<keyword evidence="1" id="KW-0472">Membrane</keyword>
<evidence type="ECO:0000313" key="2">
    <source>
        <dbReference type="EMBL" id="MFI6496643.1"/>
    </source>
</evidence>
<organism evidence="2 3">
    <name type="scientific">Nonomuraea typhae</name>
    <dbReference type="NCBI Taxonomy" id="2603600"/>
    <lineage>
        <taxon>Bacteria</taxon>
        <taxon>Bacillati</taxon>
        <taxon>Actinomycetota</taxon>
        <taxon>Actinomycetes</taxon>
        <taxon>Streptosporangiales</taxon>
        <taxon>Streptosporangiaceae</taxon>
        <taxon>Nonomuraea</taxon>
    </lineage>
</organism>
<dbReference type="Proteomes" id="UP001612741">
    <property type="component" value="Unassembled WGS sequence"/>
</dbReference>
<protein>
    <submittedName>
        <fullName evidence="2">Uncharacterized protein</fullName>
    </submittedName>
</protein>